<dbReference type="AlphaFoldDB" id="A0A392PGY7"/>
<name>A0A392PGY7_9FABA</name>
<proteinExistence type="predicted"/>
<gene>
    <name evidence="1" type="ORF">A2U01_0031854</name>
</gene>
<reference evidence="1 2" key="1">
    <citation type="journal article" date="2018" name="Front. Plant Sci.">
        <title>Red Clover (Trifolium pratense) and Zigzag Clover (T. medium) - A Picture of Genomic Similarities and Differences.</title>
        <authorList>
            <person name="Dluhosova J."/>
            <person name="Istvanek J."/>
            <person name="Nedelnik J."/>
            <person name="Repkova J."/>
        </authorList>
    </citation>
    <scope>NUCLEOTIDE SEQUENCE [LARGE SCALE GENOMIC DNA]</scope>
    <source>
        <strain evidence="2">cv. 10/8</strain>
        <tissue evidence="1">Leaf</tissue>
    </source>
</reference>
<protein>
    <submittedName>
        <fullName evidence="1">Putative ribonuclease H protein</fullName>
    </submittedName>
</protein>
<evidence type="ECO:0000313" key="1">
    <source>
        <dbReference type="EMBL" id="MCI10759.1"/>
    </source>
</evidence>
<organism evidence="1 2">
    <name type="scientific">Trifolium medium</name>
    <dbReference type="NCBI Taxonomy" id="97028"/>
    <lineage>
        <taxon>Eukaryota</taxon>
        <taxon>Viridiplantae</taxon>
        <taxon>Streptophyta</taxon>
        <taxon>Embryophyta</taxon>
        <taxon>Tracheophyta</taxon>
        <taxon>Spermatophyta</taxon>
        <taxon>Magnoliopsida</taxon>
        <taxon>eudicotyledons</taxon>
        <taxon>Gunneridae</taxon>
        <taxon>Pentapetalae</taxon>
        <taxon>rosids</taxon>
        <taxon>fabids</taxon>
        <taxon>Fabales</taxon>
        <taxon>Fabaceae</taxon>
        <taxon>Papilionoideae</taxon>
        <taxon>50 kb inversion clade</taxon>
        <taxon>NPAAA clade</taxon>
        <taxon>Hologalegina</taxon>
        <taxon>IRL clade</taxon>
        <taxon>Trifolieae</taxon>
        <taxon>Trifolium</taxon>
    </lineage>
</organism>
<feature type="non-terminal residue" evidence="1">
    <location>
        <position position="1"/>
    </location>
</feature>
<keyword evidence="2" id="KW-1185">Reference proteome</keyword>
<dbReference type="EMBL" id="LXQA010077506">
    <property type="protein sequence ID" value="MCI10759.1"/>
    <property type="molecule type" value="Genomic_DNA"/>
</dbReference>
<sequence>VLRICCVAFMLKPSFQLPQRSSIMWKAPSLPYVKFNMDASHNSAFNAACGGLFWDSRASFLGAFACNLGQQSMLFSELSATILTIAFAHEKG</sequence>
<evidence type="ECO:0000313" key="2">
    <source>
        <dbReference type="Proteomes" id="UP000265520"/>
    </source>
</evidence>
<dbReference type="Proteomes" id="UP000265520">
    <property type="component" value="Unassembled WGS sequence"/>
</dbReference>
<comment type="caution">
    <text evidence="1">The sequence shown here is derived from an EMBL/GenBank/DDBJ whole genome shotgun (WGS) entry which is preliminary data.</text>
</comment>
<accession>A0A392PGY7</accession>